<feature type="domain" description="SLH" evidence="3">
    <location>
        <begin position="2352"/>
        <end position="2410"/>
    </location>
</feature>
<feature type="chain" id="PRO_5035220882" evidence="2">
    <location>
        <begin position="30"/>
        <end position="2534"/>
    </location>
</feature>
<keyword evidence="4" id="KW-0121">Carboxypeptidase</keyword>
<proteinExistence type="predicted"/>
<dbReference type="InterPro" id="IPR013784">
    <property type="entry name" value="Carb-bd-like_fold"/>
</dbReference>
<dbReference type="GO" id="GO:0030246">
    <property type="term" value="F:carbohydrate binding"/>
    <property type="evidence" value="ECO:0007669"/>
    <property type="project" value="InterPro"/>
</dbReference>
<evidence type="ECO:0000313" key="5">
    <source>
        <dbReference type="Proteomes" id="UP000607645"/>
    </source>
</evidence>
<keyword evidence="2" id="KW-0732">Signal</keyword>
<dbReference type="GO" id="GO:0033926">
    <property type="term" value="F:endo-alpha-N-acetylgalactosaminidase activity"/>
    <property type="evidence" value="ECO:0007669"/>
    <property type="project" value="InterPro"/>
</dbReference>
<feature type="domain" description="SLH" evidence="3">
    <location>
        <begin position="2411"/>
        <end position="2474"/>
    </location>
</feature>
<dbReference type="GO" id="GO:0004180">
    <property type="term" value="F:carboxypeptidase activity"/>
    <property type="evidence" value="ECO:0007669"/>
    <property type="project" value="UniProtKB-KW"/>
</dbReference>
<dbReference type="CDD" id="cd14244">
    <property type="entry name" value="GH_101_like"/>
    <property type="match status" value="1"/>
</dbReference>
<dbReference type="Pfam" id="PF17995">
    <property type="entry name" value="GH101_N"/>
    <property type="match status" value="1"/>
</dbReference>
<evidence type="ECO:0000259" key="3">
    <source>
        <dbReference type="PROSITE" id="PS51272"/>
    </source>
</evidence>
<keyword evidence="4" id="KW-0645">Protease</keyword>
<accession>A0A8J6JCY4</accession>
<organism evidence="4 5">
    <name type="scientific">Lawsonibacter faecis</name>
    <dbReference type="NCBI Taxonomy" id="2763052"/>
    <lineage>
        <taxon>Bacteria</taxon>
        <taxon>Bacillati</taxon>
        <taxon>Bacillota</taxon>
        <taxon>Clostridia</taxon>
        <taxon>Eubacteriales</taxon>
        <taxon>Oscillospiraceae</taxon>
        <taxon>Lawsonibacter</taxon>
    </lineage>
</organism>
<dbReference type="Pfam" id="PF17974">
    <property type="entry name" value="GalBD_like"/>
    <property type="match status" value="1"/>
</dbReference>
<dbReference type="InterPro" id="IPR001119">
    <property type="entry name" value="SLH_dom"/>
</dbReference>
<dbReference type="EMBL" id="JACOPQ010000009">
    <property type="protein sequence ID" value="MBC5737818.1"/>
    <property type="molecule type" value="Genomic_DNA"/>
</dbReference>
<dbReference type="Pfam" id="PF18080">
    <property type="entry name" value="Gal_mutarotas_3"/>
    <property type="match status" value="1"/>
</dbReference>
<dbReference type="InterPro" id="IPR013780">
    <property type="entry name" value="Glyco_hydro_b"/>
</dbReference>
<dbReference type="Gene3D" id="1.20.1270.70">
    <property type="entry name" value="Designed single chain three-helix bundle"/>
    <property type="match status" value="2"/>
</dbReference>
<keyword evidence="5" id="KW-1185">Reference proteome</keyword>
<dbReference type="Pfam" id="PF12905">
    <property type="entry name" value="Glyco_hydro_101"/>
    <property type="match status" value="1"/>
</dbReference>
<dbReference type="SUPFAM" id="SSF49452">
    <property type="entry name" value="Starch-binding domain-like"/>
    <property type="match status" value="1"/>
</dbReference>
<dbReference type="Pfam" id="PF21466">
    <property type="entry name" value="GH101_dom-5"/>
    <property type="match status" value="1"/>
</dbReference>
<dbReference type="RefSeq" id="WP_186919623.1">
    <property type="nucleotide sequence ID" value="NZ_JACOPQ010000009.1"/>
</dbReference>
<feature type="signal peptide" evidence="2">
    <location>
        <begin position="1"/>
        <end position="29"/>
    </location>
</feature>
<evidence type="ECO:0000313" key="4">
    <source>
        <dbReference type="EMBL" id="MBC5737818.1"/>
    </source>
</evidence>
<keyword evidence="1" id="KW-0677">Repeat</keyword>
<dbReference type="Gene3D" id="2.60.40.1180">
    <property type="entry name" value="Golgi alpha-mannosidase II"/>
    <property type="match status" value="1"/>
</dbReference>
<sequence>MTRPKSRLQKSLALLLTLCMVLSLLPAAAAEEPPPAEEPAKIEDTDTDAVTWGEGWHEYTDAEGQTTHYSNTEGSAVTVRFTGTGIAVYGKKAFNGPILKAVIDDGESADVDFYGDSALGNEQEAWKVSGLGKGEHTLVLTISNEVNENAKPSERDEYQTEINYFLVSGEEAPTEPEEPEVPETPDVGIADGAIHDDWTQDPATVKGEGAVNELRDGKRYLKAGTGNRNGETDTVNNPYPAVFLDKTLSDALAGEDVNAPHFLEFTLERVSEHTNNYTQFGVYLNYKDPGNAFFIGCDAGGWFWQTLSGGDGAWYQGGRVALPAVGEPVTVRLEWTGTSLTKATANGQDLFPGLPLDFSASGGNSSNAGTVGFKVGRWNDKSTEILVSGVTYTGQAKIEGYVVSGTVTDAKDGAPIEGAAVTIAGKTVFTDSDGNYSFDSGNKIADGAYTATVSKEGYADGKLNITVDGAALEGQDAALSRLPTVSGTVTGEGGAPLKDALVELGGRQAVTGADGRYTIAGVAAGTYTLTISADGYISAERQITVAEDDLTGISVQLPKLEIKTATLSTDGMDVLVDTAFPRVIQYTMKGGSAGKVFYGQTAVLDTLRINGVDVKPAVSAQASETEAAITYTMAVKDAASRIDAVITAEITAAGNTLEFHITDVEYADPAARTEYPIESIEIPDHSLISVRSTQPGADLAAARLGVSTIKSGDYFRAVDDSLNVDSLNDQRYMYVFLSNDELSAGISGNSDIGTGGAAKDNHRITLSARDSGAYKSVGAGSSLWYYDRKISSSDPHEAGNANLTAEEKVVGIREGVDEMPYVKVVITGDENGDGAVDWQDGAIAARENEIIHIPAYSDSIPDLVSTRISMNFQSEAANPFLTALDNVKRVSLHSDGLGQSILLKGYANEGHDSGHPDYYDIGRRMGGAEDMMTMLVEGRKYGAEFGIHVNASEFYPEAKSFNEDMVSRDGSGGLDYRWNWLDQGIGINGVYDLASGNRMERWDKLYAQVADELDYVYVDVWGNYTSGAEDAWQTRKLSNEIISHDWRIVHEWGSANDWDSTFQHWVSDFTYGENDQKGQLNSAIMRFMLNSHKDSFVPDFPTYGGAANAPLLGGPVMQGFEGWQGDVEYDLFIDTLYNQMLPTKFLQHYDIMKWVDNDEAVTIPYGVKHSTFSESTTSQWTPEVQITLQSQDRKDTVVVTRGSDGEINDTYAYGTAAERLEYRSRNITLNGRVVLTGASNPGDFTGNAPAGNLKYLLPWYWKTAGDTRDGEGGKLYHYNVKGGESTWQLPEGWDTLSTVKVYKLTDQGRTGEQTVAVADGWITLENIEAETPYVVVKGENGAAAPAVEWSTGMHLKDVSFNGALTDSWTVDGGGAAEVVYTNHEIPMLKMDGQVSVSQVMTGLKAGQRYAVYVGVDNRSEARAVMTVSDSEGNVLSSNYTLRSIARNYVGSYVHRNAHPTEDGASYFQNMYVFFTAPESGDLTLTLSREDGEGSTYFDDVRVVENESDHYTYDADGSFVSFTQDFEHVAQGLFPFVVGPAQGDTDGRTHLSELHAPYTQAGWDVKKVSDVLGGDWSVKINGLTQLNSVVYYTIPQNFHFEPGVTYTVSFDYQMGSEGTYDVVYGSGVYSGDVTAVPLSKAQGTTAKCTFTLIGDESGQTWFGIRSTSGKPQYPEGFGPDIEKDPWASEKNFGGYKDFILDNLSISVSETQKSTLNQLILRGDGMRQADYSGDWAAFQSALAAAKTVMANQDAAQAEVDQAASALSAAILALTRLETNLTGTVTGAGGVPVAGARVILEDGSFNPTGASSVTDEHGRYEFTWLTADAYQVKIVADGYDVATADAGTLTAGESNTTDAVLSVQAPAAYANTFDTGDTSMMEPMAGNAGGGRDETVEAVEHGGSGALKVTYNNHERNTVVDNSLRMKNGTVEVDVTPLVSGVRFGITLRGQDLNNRIYVGPFDNAGRWGWNCFVNGKEAWSSEIAGPGLYANVTRRVKVTLDENTLSLWVDGVLLMDEVTIRSNPTSEGYVGLNAGRNSGTQFIYDNLRITPADEPRAGTHAVTGKVLNSSGAGVSGAQVTVLSGENAVTRTAAGADGAFTTLPLPDGEYTLRITAPNYLAHSVKAVVSGAQLTLDDVTLRFDRGALDSLYDQYRDLPQEGYAVESWQALQDALAGAKAALDKGGAAADGELLTAYEALAKAAAALTADTPDKNGLRVLYETFRNAVDQGYTAESWAAFQAALTDAAAVLNDKSATQERVDAARDALQSAYDGLTFPFSGPAPATTTRTEKNPDGSVTTTVTNRRTGTVTVITKWPDGKTVETVITRTGGKTIAAKGPDGGDIARLELPAEVPVPETSFTDVAEDNWAKSSVDFVAGMGLFNGTPGGAFDGLLPMTRGMLACVLHRLSGELPGGGHDFEDVADGVWYAPAVSWAASAGIVTGVDAVRFGPEQSITRETLAVMLYRYAGMLGMETSADLSLLDGFSDGGEASAWAQDAMAWAVRTGILSGKNGESLDPAGAATRYEVAAMLERFVKLL</sequence>
<dbReference type="InterPro" id="IPR040575">
    <property type="entry name" value="GH101_N"/>
</dbReference>
<dbReference type="Pfam" id="PF13620">
    <property type="entry name" value="CarboxypepD_reg"/>
    <property type="match status" value="4"/>
</dbReference>
<evidence type="ECO:0000256" key="1">
    <source>
        <dbReference type="ARBA" id="ARBA00022737"/>
    </source>
</evidence>
<dbReference type="Gene3D" id="2.60.40.1120">
    <property type="entry name" value="Carboxypeptidase-like, regulatory domain"/>
    <property type="match status" value="4"/>
</dbReference>
<dbReference type="InterPro" id="IPR049314">
    <property type="entry name" value="GH101_dom-5"/>
</dbReference>
<dbReference type="InterPro" id="IPR035364">
    <property type="entry name" value="Beta_sandwich_GH101"/>
</dbReference>
<dbReference type="InterPro" id="IPR040633">
    <property type="entry name" value="Gal_mutarotas_3"/>
</dbReference>
<dbReference type="Proteomes" id="UP000607645">
    <property type="component" value="Unassembled WGS sequence"/>
</dbReference>
<dbReference type="Pfam" id="PF00395">
    <property type="entry name" value="SLH"/>
    <property type="match status" value="3"/>
</dbReference>
<dbReference type="Pfam" id="PF17451">
    <property type="entry name" value="Glyco_hyd_101C"/>
    <property type="match status" value="1"/>
</dbReference>
<dbReference type="InterPro" id="IPR014718">
    <property type="entry name" value="GH-type_carb-bd"/>
</dbReference>
<dbReference type="Gene3D" id="2.60.120.260">
    <property type="entry name" value="Galactose-binding domain-like"/>
    <property type="match status" value="3"/>
</dbReference>
<name>A0A8J6JCY4_9FIRM</name>
<gene>
    <name evidence="4" type="ORF">H8S62_12455</name>
</gene>
<protein>
    <submittedName>
        <fullName evidence="4">Carboxypeptidase regulatory-like domain-containing protein</fullName>
    </submittedName>
</protein>
<feature type="domain" description="SLH" evidence="3">
    <location>
        <begin position="2478"/>
        <end position="2534"/>
    </location>
</feature>
<evidence type="ECO:0000256" key="2">
    <source>
        <dbReference type="SAM" id="SignalP"/>
    </source>
</evidence>
<dbReference type="Pfam" id="PF07554">
    <property type="entry name" value="FIVAR"/>
    <property type="match status" value="2"/>
</dbReference>
<reference evidence="4" key="1">
    <citation type="submission" date="2020-08" db="EMBL/GenBank/DDBJ databases">
        <title>Genome public.</title>
        <authorList>
            <person name="Liu C."/>
            <person name="Sun Q."/>
        </authorList>
    </citation>
    <scope>NUCLEOTIDE SEQUENCE</scope>
    <source>
        <strain evidence="4">NSJ-52</strain>
    </source>
</reference>
<dbReference type="InterPro" id="IPR008969">
    <property type="entry name" value="CarboxyPept-like_regulatory"/>
</dbReference>
<dbReference type="Gene3D" id="1.20.1270.90">
    <property type="entry name" value="AF1782-like"/>
    <property type="match status" value="1"/>
</dbReference>
<dbReference type="Gene3D" id="2.70.98.10">
    <property type="match status" value="1"/>
</dbReference>
<dbReference type="SUPFAM" id="SSF49464">
    <property type="entry name" value="Carboxypeptidase regulatory domain-like"/>
    <property type="match status" value="3"/>
</dbReference>
<dbReference type="InterPro" id="IPR040502">
    <property type="entry name" value="GH101_dom-6"/>
</dbReference>
<dbReference type="Gene3D" id="3.20.20.80">
    <property type="entry name" value="Glycosidases"/>
    <property type="match status" value="1"/>
</dbReference>
<dbReference type="InterPro" id="IPR025706">
    <property type="entry name" value="Endoa_GalNAc"/>
</dbReference>
<dbReference type="PROSITE" id="PS51272">
    <property type="entry name" value="SLH"/>
    <property type="match status" value="3"/>
</dbReference>
<dbReference type="Gene3D" id="2.60.120.870">
    <property type="match status" value="2"/>
</dbReference>
<comment type="caution">
    <text evidence="4">The sequence shown here is derived from an EMBL/GenBank/DDBJ whole genome shotgun (WGS) entry which is preliminary data.</text>
</comment>
<keyword evidence="4" id="KW-0378">Hydrolase</keyword>